<dbReference type="Proteomes" id="UP001060215">
    <property type="component" value="Chromosome 9"/>
</dbReference>
<name>A0ACC0GTD3_9ERIC</name>
<dbReference type="EMBL" id="CM045766">
    <property type="protein sequence ID" value="KAI8004289.1"/>
    <property type="molecule type" value="Genomic_DNA"/>
</dbReference>
<comment type="caution">
    <text evidence="1">The sequence shown here is derived from an EMBL/GenBank/DDBJ whole genome shotgun (WGS) entry which is preliminary data.</text>
</comment>
<organism evidence="1 2">
    <name type="scientific">Camellia lanceoleosa</name>
    <dbReference type="NCBI Taxonomy" id="1840588"/>
    <lineage>
        <taxon>Eukaryota</taxon>
        <taxon>Viridiplantae</taxon>
        <taxon>Streptophyta</taxon>
        <taxon>Embryophyta</taxon>
        <taxon>Tracheophyta</taxon>
        <taxon>Spermatophyta</taxon>
        <taxon>Magnoliopsida</taxon>
        <taxon>eudicotyledons</taxon>
        <taxon>Gunneridae</taxon>
        <taxon>Pentapetalae</taxon>
        <taxon>asterids</taxon>
        <taxon>Ericales</taxon>
        <taxon>Theaceae</taxon>
        <taxon>Camellia</taxon>
    </lineage>
</organism>
<protein>
    <submittedName>
        <fullName evidence="1">Uncharacterized protein</fullName>
    </submittedName>
</protein>
<proteinExistence type="predicted"/>
<sequence length="100" mass="11165">MQNPIDILNTEYIKMYKESLAQIGEYIKYATVLLGLESSSLTSEPPPFDPLGLYDKEPEEKIIRKGLLEKEIGASHMDVTVLAMTLAAAAVITLLFYKDN</sequence>
<gene>
    <name evidence="1" type="ORF">LOK49_LG08G00650</name>
</gene>
<reference evidence="1 2" key="1">
    <citation type="journal article" date="2022" name="Plant J.">
        <title>Chromosome-level genome of Camellia lanceoleosa provides a valuable resource for understanding genome evolution and self-incompatibility.</title>
        <authorList>
            <person name="Gong W."/>
            <person name="Xiao S."/>
            <person name="Wang L."/>
            <person name="Liao Z."/>
            <person name="Chang Y."/>
            <person name="Mo W."/>
            <person name="Hu G."/>
            <person name="Li W."/>
            <person name="Zhao G."/>
            <person name="Zhu H."/>
            <person name="Hu X."/>
            <person name="Ji K."/>
            <person name="Xiang X."/>
            <person name="Song Q."/>
            <person name="Yuan D."/>
            <person name="Jin S."/>
            <person name="Zhang L."/>
        </authorList>
    </citation>
    <scope>NUCLEOTIDE SEQUENCE [LARGE SCALE GENOMIC DNA]</scope>
    <source>
        <strain evidence="1">SQ_2022a</strain>
    </source>
</reference>
<evidence type="ECO:0000313" key="2">
    <source>
        <dbReference type="Proteomes" id="UP001060215"/>
    </source>
</evidence>
<keyword evidence="2" id="KW-1185">Reference proteome</keyword>
<evidence type="ECO:0000313" key="1">
    <source>
        <dbReference type="EMBL" id="KAI8004289.1"/>
    </source>
</evidence>
<accession>A0ACC0GTD3</accession>